<dbReference type="Pfam" id="PF13371">
    <property type="entry name" value="TPR_9"/>
    <property type="match status" value="1"/>
</dbReference>
<protein>
    <recommendedName>
        <fullName evidence="1">Protein SirB1 N-terminal domain-containing protein</fullName>
    </recommendedName>
</protein>
<accession>A0A380TBA1</accession>
<dbReference type="AlphaFoldDB" id="A0A380TBA1"/>
<gene>
    <name evidence="2" type="ORF">DF3PB_1920004</name>
</gene>
<evidence type="ECO:0000259" key="1">
    <source>
        <dbReference type="Pfam" id="PF13369"/>
    </source>
</evidence>
<name>A0A380TBA1_9ZZZZ</name>
<reference evidence="2" key="1">
    <citation type="submission" date="2018-07" db="EMBL/GenBank/DDBJ databases">
        <authorList>
            <person name="Quirk P.G."/>
            <person name="Krulwich T.A."/>
        </authorList>
    </citation>
    <scope>NUCLEOTIDE SEQUENCE</scope>
</reference>
<feature type="domain" description="Protein SirB1 N-terminal" evidence="1">
    <location>
        <begin position="45"/>
        <end position="195"/>
    </location>
</feature>
<dbReference type="Pfam" id="PF13369">
    <property type="entry name" value="Transglut_core2"/>
    <property type="match status" value="1"/>
</dbReference>
<sequence length="277" mass="30029">MRSKRAVILEQLQAVSLTDDASFDIGEAALLLAAFDHPGTALAPYRTHLSALADDARHATTRLASVGVQVMALQRVLLTRHGYSAGEADPASWGDVDLIDTIDRRQGQAATLGILYVHAARAYGAAIEVLNFPQSFLVRLTARGQRVIIDPVDVRRTLDAGDLRRRLKLLQGQAAEVNAAHYEAISDREALFRLYNGLKISAIAAGTLPRALDILEALRVLVPARSELWWETGVLLSRLGNVSTAISTLEAYLSAAAPASGRDQIEDLLKRLRARAP</sequence>
<proteinExistence type="predicted"/>
<dbReference type="InterPro" id="IPR032698">
    <property type="entry name" value="SirB1_N"/>
</dbReference>
<organism evidence="2">
    <name type="scientific">metagenome</name>
    <dbReference type="NCBI Taxonomy" id="256318"/>
    <lineage>
        <taxon>unclassified sequences</taxon>
        <taxon>metagenomes</taxon>
    </lineage>
</organism>
<dbReference type="EMBL" id="UIDG01000104">
    <property type="protein sequence ID" value="SUS05389.1"/>
    <property type="molecule type" value="Genomic_DNA"/>
</dbReference>
<evidence type="ECO:0000313" key="2">
    <source>
        <dbReference type="EMBL" id="SUS05389.1"/>
    </source>
</evidence>